<evidence type="ECO:0000256" key="3">
    <source>
        <dbReference type="ARBA" id="ARBA00022771"/>
    </source>
</evidence>
<accession>A0ABD1YGJ5</accession>
<dbReference type="SMART" id="SM00490">
    <property type="entry name" value="HELICc"/>
    <property type="match status" value="1"/>
</dbReference>
<proteinExistence type="predicted"/>
<reference evidence="12 13" key="1">
    <citation type="submission" date="2024-09" db="EMBL/GenBank/DDBJ databases">
        <title>Chromosome-scale assembly of Riccia fluitans.</title>
        <authorList>
            <person name="Paukszto L."/>
            <person name="Sawicki J."/>
            <person name="Karawczyk K."/>
            <person name="Piernik-Szablinska J."/>
            <person name="Szczecinska M."/>
            <person name="Mazdziarz M."/>
        </authorList>
    </citation>
    <scope>NUCLEOTIDE SEQUENCE [LARGE SCALE GENOMIC DNA]</scope>
    <source>
        <strain evidence="12">Rf_01</strain>
        <tissue evidence="12">Aerial parts of the thallus</tissue>
    </source>
</reference>
<evidence type="ECO:0008006" key="14">
    <source>
        <dbReference type="Google" id="ProtNLM"/>
    </source>
</evidence>
<keyword evidence="3 8" id="KW-0863">Zinc-finger</keyword>
<dbReference type="GO" id="GO:0016787">
    <property type="term" value="F:hydrolase activity"/>
    <property type="evidence" value="ECO:0007669"/>
    <property type="project" value="UniProtKB-KW"/>
</dbReference>
<dbReference type="SUPFAM" id="SSF90229">
    <property type="entry name" value="CCCH zinc finger"/>
    <property type="match status" value="1"/>
</dbReference>
<dbReference type="GO" id="GO:0005524">
    <property type="term" value="F:ATP binding"/>
    <property type="evidence" value="ECO:0007669"/>
    <property type="project" value="UniProtKB-KW"/>
</dbReference>
<feature type="domain" description="C3H1-type" evidence="9">
    <location>
        <begin position="851"/>
        <end position="878"/>
    </location>
</feature>
<dbReference type="PANTHER" id="PTHR18934:SF221">
    <property type="entry name" value="ATP-DEPENDENT RNA HELICASE DHX34-RELATED"/>
    <property type="match status" value="1"/>
</dbReference>
<dbReference type="EMBL" id="JBHFFA010000004">
    <property type="protein sequence ID" value="KAL2629665.1"/>
    <property type="molecule type" value="Genomic_DNA"/>
</dbReference>
<dbReference type="InterPro" id="IPR027417">
    <property type="entry name" value="P-loop_NTPase"/>
</dbReference>
<evidence type="ECO:0000256" key="4">
    <source>
        <dbReference type="ARBA" id="ARBA00022801"/>
    </source>
</evidence>
<name>A0ABD1YGJ5_9MARC</name>
<evidence type="ECO:0000256" key="5">
    <source>
        <dbReference type="ARBA" id="ARBA00022806"/>
    </source>
</evidence>
<keyword evidence="13" id="KW-1185">Reference proteome</keyword>
<evidence type="ECO:0000259" key="11">
    <source>
        <dbReference type="PROSITE" id="PS51194"/>
    </source>
</evidence>
<evidence type="ECO:0000313" key="13">
    <source>
        <dbReference type="Proteomes" id="UP001605036"/>
    </source>
</evidence>
<dbReference type="CDD" id="cd18791">
    <property type="entry name" value="SF2_C_RHA"/>
    <property type="match status" value="1"/>
</dbReference>
<dbReference type="InterPro" id="IPR011545">
    <property type="entry name" value="DEAD/DEAH_box_helicase_dom"/>
</dbReference>
<dbReference type="SMART" id="SM00356">
    <property type="entry name" value="ZnF_C3H1"/>
    <property type="match status" value="2"/>
</dbReference>
<evidence type="ECO:0000313" key="12">
    <source>
        <dbReference type="EMBL" id="KAL2629665.1"/>
    </source>
</evidence>
<organism evidence="12 13">
    <name type="scientific">Riccia fluitans</name>
    <dbReference type="NCBI Taxonomy" id="41844"/>
    <lineage>
        <taxon>Eukaryota</taxon>
        <taxon>Viridiplantae</taxon>
        <taxon>Streptophyta</taxon>
        <taxon>Embryophyta</taxon>
        <taxon>Marchantiophyta</taxon>
        <taxon>Marchantiopsida</taxon>
        <taxon>Marchantiidae</taxon>
        <taxon>Marchantiales</taxon>
        <taxon>Ricciaceae</taxon>
        <taxon>Riccia</taxon>
    </lineage>
</organism>
<protein>
    <recommendedName>
        <fullName evidence="14">RNA helicase</fullName>
    </recommendedName>
</protein>
<comment type="caution">
    <text evidence="12">The sequence shown here is derived from an EMBL/GenBank/DDBJ whole genome shotgun (WGS) entry which is preliminary data.</text>
</comment>
<feature type="domain" description="C3H1-type" evidence="9">
    <location>
        <begin position="879"/>
        <end position="906"/>
    </location>
</feature>
<dbReference type="Gene3D" id="4.10.1000.10">
    <property type="entry name" value="Zinc finger, CCCH-type"/>
    <property type="match status" value="1"/>
</dbReference>
<dbReference type="GO" id="GO:0008270">
    <property type="term" value="F:zinc ion binding"/>
    <property type="evidence" value="ECO:0007669"/>
    <property type="project" value="UniProtKB-KW"/>
</dbReference>
<keyword evidence="7" id="KW-0067">ATP-binding</keyword>
<dbReference type="Pfam" id="PF00271">
    <property type="entry name" value="Helicase_C"/>
    <property type="match status" value="1"/>
</dbReference>
<dbReference type="PROSITE" id="PS51192">
    <property type="entry name" value="HELICASE_ATP_BIND_1"/>
    <property type="match status" value="1"/>
</dbReference>
<evidence type="ECO:0000259" key="9">
    <source>
        <dbReference type="PROSITE" id="PS50103"/>
    </source>
</evidence>
<dbReference type="InterPro" id="IPR000571">
    <property type="entry name" value="Znf_CCCH"/>
</dbReference>
<feature type="domain" description="Helicase ATP-binding" evidence="10">
    <location>
        <begin position="108"/>
        <end position="269"/>
    </location>
</feature>
<dbReference type="PANTHER" id="PTHR18934">
    <property type="entry name" value="ATP-DEPENDENT RNA HELICASE"/>
    <property type="match status" value="1"/>
</dbReference>
<keyword evidence="1 8" id="KW-0479">Metal-binding</keyword>
<dbReference type="PROSITE" id="PS51194">
    <property type="entry name" value="HELICASE_CTER"/>
    <property type="match status" value="1"/>
</dbReference>
<dbReference type="Gene3D" id="3.40.50.300">
    <property type="entry name" value="P-loop containing nucleotide triphosphate hydrolases"/>
    <property type="match status" value="2"/>
</dbReference>
<feature type="zinc finger region" description="C3H1-type" evidence="8">
    <location>
        <begin position="879"/>
        <end position="906"/>
    </location>
</feature>
<keyword evidence="4" id="KW-0378">Hydrolase</keyword>
<dbReference type="Proteomes" id="UP001605036">
    <property type="component" value="Unassembled WGS sequence"/>
</dbReference>
<evidence type="ECO:0000256" key="2">
    <source>
        <dbReference type="ARBA" id="ARBA00022741"/>
    </source>
</evidence>
<dbReference type="InterPro" id="IPR019446">
    <property type="entry name" value="BMT5-like"/>
</dbReference>
<dbReference type="SMART" id="SM00487">
    <property type="entry name" value="DEXDc"/>
    <property type="match status" value="1"/>
</dbReference>
<feature type="domain" description="Helicase C-terminal" evidence="11">
    <location>
        <begin position="335"/>
        <end position="506"/>
    </location>
</feature>
<evidence type="ECO:0000259" key="10">
    <source>
        <dbReference type="PROSITE" id="PS51192"/>
    </source>
</evidence>
<dbReference type="InterPro" id="IPR001650">
    <property type="entry name" value="Helicase_C-like"/>
</dbReference>
<dbReference type="AlphaFoldDB" id="A0ABD1YGJ5"/>
<dbReference type="Pfam" id="PF00270">
    <property type="entry name" value="DEAD"/>
    <property type="match status" value="1"/>
</dbReference>
<dbReference type="GO" id="GO:0004386">
    <property type="term" value="F:helicase activity"/>
    <property type="evidence" value="ECO:0007669"/>
    <property type="project" value="UniProtKB-KW"/>
</dbReference>
<dbReference type="InterPro" id="IPR014001">
    <property type="entry name" value="Helicase_ATP-bd"/>
</dbReference>
<dbReference type="PROSITE" id="PS50103">
    <property type="entry name" value="ZF_C3H1"/>
    <property type="match status" value="2"/>
</dbReference>
<keyword evidence="2" id="KW-0547">Nucleotide-binding</keyword>
<dbReference type="InterPro" id="IPR036855">
    <property type="entry name" value="Znf_CCCH_sf"/>
</dbReference>
<dbReference type="CDD" id="cd17917">
    <property type="entry name" value="DEXHc_RHA-like"/>
    <property type="match status" value="1"/>
</dbReference>
<dbReference type="Gene3D" id="1.20.120.1080">
    <property type="match status" value="1"/>
</dbReference>
<gene>
    <name evidence="12" type="ORF">R1flu_014351</name>
</gene>
<keyword evidence="6 8" id="KW-0862">Zinc</keyword>
<keyword evidence="5" id="KW-0347">Helicase</keyword>
<sequence length="1144" mass="128309">MLPAKHGFLMVYQVGVQTCALRNCARIVRLFLGIVPSGRVIIEPIARPRNSSKLRGIVAEGGSVSCYWFANIAISWRTRRKENGHAFKKSCTTNGRELPVRLQKSRIVEKVQENRVTIILADTGSGKSSQVPQMLLEEGMEPILCTQPRRLAVATVAKRVADERGCTLGEEVGYQIGQLNVSSTRSKIVFKTAGVLLEELRTNGVTALNRYKVLILDEVHERSVESDLLLTCVKQLLRSTSVKLLLMSATADFLKYEAYFKDNDRGERVEKIAIQNLAGKLQSLILNTKVMYLEQVVKVLGDAPKHVSLLDTMASAEEPNPADNGIDIGEGTLKMIRDLIVHLHKNEPDYSKSVLVFLPTYRSLEQQWDLLKGSKLKGRKAPFIIFVLHSSVDIESSLRAMETYPLENRKVILATNVAESSVTIPGVSFVIDSCRSLEIFWDCDVQKHQPRLRWVSESQANQRKGRTGRTCDGVVYRMVPRNVFLKFDKFETPAMQLVSLRKQALLILTAVSKAINEPISLFKKCMNPPPGDTVVDALEALVKMQAVEFDSLKGKYQPTLYGKLLISLPLSLESSMMVIRGGQLGYTWESAVLASVLDTTPNPILKPFGDHVKYANNLNSYFIPPSGEVAASHPAIMLANLYAYEFWQRTFQDKRRVERLARCGGNLVEADVCTKVQDDDLEQEWCTQHHLNLSSLRSVAETVDAIMEALHRFRPDFLNNLFGPPAYMKSSGYHHQCYMNVPDSGNGSALDKSGNSAALDNWDDWGYLEREYPNTNVVEEINQDETDSGPDSDVSSASQEEKHCLQAPFTSSGDFHSPQVEQILTALVVEVQRGYEQAPVSQLHGSGAANSDQVPVCIFFLRGNCLKGDSCDYSHSRAARPTSCRFFLSSKGCRYGASCLYYHDDPNKFELPPNSEPVCFDELEPTPSFMLELLPALDGDGQYLLLFGEGDFSFTESLCLYRPSSRIIATSFDSERILSLVPLLRQRIQKLHSKEVQIHWNVDVRRLATSSRTGDSAYLANLLPWTGVSCIIWNFPFGDAEEDTVAHHQLMMQFFASLNVLMNNSELRMHTSMPVIITLCNDQFCRWRVEKAARASFFFLSKSSPFDAKTFGGYRPVRNNLLSNFPVERPMIYMFNFLSPTVST</sequence>
<dbReference type="Pfam" id="PF10354">
    <property type="entry name" value="BMT5-like"/>
    <property type="match status" value="1"/>
</dbReference>
<dbReference type="SUPFAM" id="SSF52540">
    <property type="entry name" value="P-loop containing nucleoside triphosphate hydrolases"/>
    <property type="match status" value="1"/>
</dbReference>
<evidence type="ECO:0000256" key="1">
    <source>
        <dbReference type="ARBA" id="ARBA00022723"/>
    </source>
</evidence>
<evidence type="ECO:0000256" key="7">
    <source>
        <dbReference type="ARBA" id="ARBA00022840"/>
    </source>
</evidence>
<evidence type="ECO:0000256" key="8">
    <source>
        <dbReference type="PROSITE-ProRule" id="PRU00723"/>
    </source>
</evidence>
<feature type="zinc finger region" description="C3H1-type" evidence="8">
    <location>
        <begin position="851"/>
        <end position="878"/>
    </location>
</feature>
<evidence type="ECO:0000256" key="6">
    <source>
        <dbReference type="ARBA" id="ARBA00022833"/>
    </source>
</evidence>